<evidence type="ECO:0000313" key="4">
    <source>
        <dbReference type="Proteomes" id="UP000054301"/>
    </source>
</evidence>
<dbReference type="RefSeq" id="WP_058787611.1">
    <property type="nucleotide sequence ID" value="NZ_LFRH01000003.1"/>
</dbReference>
<accession>A0AA40U5B7</accession>
<dbReference type="Proteomes" id="UP000054301">
    <property type="component" value="Unassembled WGS sequence"/>
</dbReference>
<evidence type="ECO:0000313" key="3">
    <source>
        <dbReference type="EMBL" id="KTF28707.1"/>
    </source>
</evidence>
<dbReference type="EMBL" id="LFRH01000003">
    <property type="protein sequence ID" value="KTF28707.1"/>
    <property type="molecule type" value="Genomic_DNA"/>
</dbReference>
<organism evidence="3 4">
    <name type="scientific">Chlamydia pecorum</name>
    <dbReference type="NCBI Taxonomy" id="85991"/>
    <lineage>
        <taxon>Bacteria</taxon>
        <taxon>Pseudomonadati</taxon>
        <taxon>Chlamydiota</taxon>
        <taxon>Chlamydiia</taxon>
        <taxon>Chlamydiales</taxon>
        <taxon>Chlamydiaceae</taxon>
        <taxon>Chlamydia/Chlamydophila group</taxon>
        <taxon>Chlamydia</taxon>
    </lineage>
</organism>
<keyword evidence="1" id="KW-0175">Coiled coil</keyword>
<name>A0AA40U5B7_9CHLA</name>
<keyword evidence="2" id="KW-0812">Transmembrane</keyword>
<evidence type="ECO:0000256" key="1">
    <source>
        <dbReference type="SAM" id="Coils"/>
    </source>
</evidence>
<protein>
    <submittedName>
        <fullName evidence="3">Inclusion membrane protein</fullName>
    </submittedName>
</protein>
<comment type="caution">
    <text evidence="3">The sequence shown here is derived from an EMBL/GenBank/DDBJ whole genome shotgun (WGS) entry which is preliminary data.</text>
</comment>
<feature type="coiled-coil region" evidence="1">
    <location>
        <begin position="7"/>
        <end position="34"/>
    </location>
</feature>
<feature type="transmembrane region" description="Helical" evidence="2">
    <location>
        <begin position="101"/>
        <end position="123"/>
    </location>
</feature>
<reference evidence="3 4" key="1">
    <citation type="submission" date="2015-06" db="EMBL/GenBank/DDBJ databases">
        <title>More than comparative genomics: Whole genome sequencing reveals elusive C. pecorum plasmid and re-evaluates genetic differences and phylogenetic relationships between C. pecorum from pig, cattle, sheep and koala hosts.</title>
        <authorList>
            <person name="Jelocnik M."/>
            <person name="Bachmann N.L."/>
            <person name="Kaltenboeck B."/>
            <person name="Waugh C."/>
            <person name="Woolford L."/>
            <person name="Speight N."/>
            <person name="Gillett A."/>
            <person name="Higgins D."/>
            <person name="Flanagan C."/>
            <person name="Myers G."/>
            <person name="Timms P."/>
            <person name="Polkinghorne A."/>
        </authorList>
    </citation>
    <scope>NUCLEOTIDE SEQUENCE [LARGE SCALE GENOMIC DNA]</scope>
    <source>
        <strain evidence="3 4">L1</strain>
    </source>
</reference>
<dbReference type="NCBIfam" id="NF033935">
    <property type="entry name" value="inclusion_IncB"/>
    <property type="match status" value="1"/>
</dbReference>
<keyword evidence="2" id="KW-1133">Transmembrane helix</keyword>
<keyword evidence="2" id="KW-0472">Membrane</keyword>
<gene>
    <name evidence="3" type="ORF">cpL1_0742</name>
</gene>
<dbReference type="AlphaFoldDB" id="A0AA40U5B7"/>
<proteinExistence type="predicted"/>
<evidence type="ECO:0000256" key="2">
    <source>
        <dbReference type="SAM" id="Phobius"/>
    </source>
</evidence>
<feature type="transmembrane region" description="Helical" evidence="2">
    <location>
        <begin position="65"/>
        <end position="95"/>
    </location>
</feature>
<sequence>MSSSSSLQTLQRNLDNAESNINAILHRQQMLEEVVGNVLLSSAGASEADQTVVIRKKAPSTCSKVAAAALCFLAIAAIAVLVACIIAACGGFPILLSFLNMYTLGACLSLPILGCASVALILLSMFSADALLKGCPSSIIIHSENNRNNP</sequence>